<comment type="caution">
    <text evidence="1">The sequence shown here is derived from an EMBL/GenBank/DDBJ whole genome shotgun (WGS) entry which is preliminary data.</text>
</comment>
<dbReference type="EMBL" id="AGCA01000291">
    <property type="protein sequence ID" value="EGY28882.1"/>
    <property type="molecule type" value="Genomic_DNA"/>
</dbReference>
<dbReference type="Proteomes" id="UP000004116">
    <property type="component" value="Unassembled WGS sequence"/>
</dbReference>
<reference evidence="1 2" key="1">
    <citation type="journal article" date="2012" name="Genome Res.">
        <title>Genomic basis of endosymbiont-conferred protection against an insect parasitoid.</title>
        <authorList>
            <person name="Hansen A.K."/>
            <person name="Vorburger C."/>
            <person name="Moran N.A."/>
        </authorList>
    </citation>
    <scope>NUCLEOTIDE SEQUENCE [LARGE SCALE GENOMIC DNA]</scope>
    <source>
        <strain evidence="2">R5.15</strain>
    </source>
</reference>
<accession>G2GZE5</accession>
<protein>
    <submittedName>
        <fullName evidence="1">Uncharacterized protein</fullName>
    </submittedName>
</protein>
<gene>
    <name evidence="1" type="ORF">Rin_00011600</name>
</gene>
<proteinExistence type="predicted"/>
<evidence type="ECO:0000313" key="1">
    <source>
        <dbReference type="EMBL" id="EGY28882.1"/>
    </source>
</evidence>
<dbReference type="AlphaFoldDB" id="G2GZE5"/>
<name>G2GZE5_9ENTR</name>
<organism evidence="1 2">
    <name type="scientific">Candidatus Regiella insecticola 5.15</name>
    <dbReference type="NCBI Taxonomy" id="1005043"/>
    <lineage>
        <taxon>Bacteria</taxon>
        <taxon>Pseudomonadati</taxon>
        <taxon>Pseudomonadota</taxon>
        <taxon>Gammaproteobacteria</taxon>
        <taxon>Enterobacterales</taxon>
        <taxon>Enterobacteriaceae</taxon>
        <taxon>aphid secondary symbionts</taxon>
        <taxon>Candidatus Regiella</taxon>
    </lineage>
</organism>
<feature type="non-terminal residue" evidence="1">
    <location>
        <position position="1"/>
    </location>
</feature>
<evidence type="ECO:0000313" key="2">
    <source>
        <dbReference type="Proteomes" id="UP000004116"/>
    </source>
</evidence>
<sequence length="50" mass="5831">ETLVNDAQSRQTATFVAMRVHKDYTHRVTQDPRHSIDFENGLLFIDQESI</sequence>
<keyword evidence="2" id="KW-1185">Reference proteome</keyword>